<protein>
    <submittedName>
        <fullName evidence="1">Uncharacterized protein</fullName>
    </submittedName>
</protein>
<evidence type="ECO:0000313" key="1">
    <source>
        <dbReference type="EnsemblPlants" id="AET4Gv20660300.13"/>
    </source>
</evidence>
<dbReference type="AlphaFoldDB" id="A0A453ISB9"/>
<evidence type="ECO:0000313" key="2">
    <source>
        <dbReference type="Proteomes" id="UP000015105"/>
    </source>
</evidence>
<dbReference type="Proteomes" id="UP000015105">
    <property type="component" value="Chromosome 4D"/>
</dbReference>
<dbReference type="EnsemblPlants" id="AET4Gv20660300.13">
    <property type="protein sequence ID" value="AET4Gv20660300.13"/>
    <property type="gene ID" value="AET4Gv20660300"/>
</dbReference>
<dbReference type="Gramene" id="AET4Gv20660300.13">
    <property type="protein sequence ID" value="AET4Gv20660300.13"/>
    <property type="gene ID" value="AET4Gv20660300"/>
</dbReference>
<reference evidence="1" key="5">
    <citation type="journal article" date="2021" name="G3 (Bethesda)">
        <title>Aegilops tauschii genome assembly Aet v5.0 features greater sequence contiguity and improved annotation.</title>
        <authorList>
            <person name="Wang L."/>
            <person name="Zhu T."/>
            <person name="Rodriguez J.C."/>
            <person name="Deal K.R."/>
            <person name="Dubcovsky J."/>
            <person name="McGuire P.E."/>
            <person name="Lux T."/>
            <person name="Spannagl M."/>
            <person name="Mayer K.F.X."/>
            <person name="Baldrich P."/>
            <person name="Meyers B.C."/>
            <person name="Huo N."/>
            <person name="Gu Y.Q."/>
            <person name="Zhou H."/>
            <person name="Devos K.M."/>
            <person name="Bennetzen J.L."/>
            <person name="Unver T."/>
            <person name="Budak H."/>
            <person name="Gulick P.J."/>
            <person name="Galiba G."/>
            <person name="Kalapos B."/>
            <person name="Nelson D.R."/>
            <person name="Li P."/>
            <person name="You F.M."/>
            <person name="Luo M.C."/>
            <person name="Dvorak J."/>
        </authorList>
    </citation>
    <scope>NUCLEOTIDE SEQUENCE [LARGE SCALE GENOMIC DNA]</scope>
    <source>
        <strain evidence="1">cv. AL8/78</strain>
    </source>
</reference>
<proteinExistence type="predicted"/>
<keyword evidence="2" id="KW-1185">Reference proteome</keyword>
<accession>A0A453ISB9</accession>
<reference evidence="1" key="4">
    <citation type="submission" date="2019-03" db="UniProtKB">
        <authorList>
            <consortium name="EnsemblPlants"/>
        </authorList>
    </citation>
    <scope>IDENTIFICATION</scope>
</reference>
<reference evidence="2" key="2">
    <citation type="journal article" date="2017" name="Nat. Plants">
        <title>The Aegilops tauschii genome reveals multiple impacts of transposons.</title>
        <authorList>
            <person name="Zhao G."/>
            <person name="Zou C."/>
            <person name="Li K."/>
            <person name="Wang K."/>
            <person name="Li T."/>
            <person name="Gao L."/>
            <person name="Zhang X."/>
            <person name="Wang H."/>
            <person name="Yang Z."/>
            <person name="Liu X."/>
            <person name="Jiang W."/>
            <person name="Mao L."/>
            <person name="Kong X."/>
            <person name="Jiao Y."/>
            <person name="Jia J."/>
        </authorList>
    </citation>
    <scope>NUCLEOTIDE SEQUENCE [LARGE SCALE GENOMIC DNA]</scope>
    <source>
        <strain evidence="2">cv. AL8/78</strain>
    </source>
</reference>
<reference evidence="1" key="3">
    <citation type="journal article" date="2017" name="Nature">
        <title>Genome sequence of the progenitor of the wheat D genome Aegilops tauschii.</title>
        <authorList>
            <person name="Luo M.C."/>
            <person name="Gu Y.Q."/>
            <person name="Puiu D."/>
            <person name="Wang H."/>
            <person name="Twardziok S.O."/>
            <person name="Deal K.R."/>
            <person name="Huo N."/>
            <person name="Zhu T."/>
            <person name="Wang L."/>
            <person name="Wang Y."/>
            <person name="McGuire P.E."/>
            <person name="Liu S."/>
            <person name="Long H."/>
            <person name="Ramasamy R.K."/>
            <person name="Rodriguez J.C."/>
            <person name="Van S.L."/>
            <person name="Yuan L."/>
            <person name="Wang Z."/>
            <person name="Xia Z."/>
            <person name="Xiao L."/>
            <person name="Anderson O.D."/>
            <person name="Ouyang S."/>
            <person name="Liang Y."/>
            <person name="Zimin A.V."/>
            <person name="Pertea G."/>
            <person name="Qi P."/>
            <person name="Bennetzen J.L."/>
            <person name="Dai X."/>
            <person name="Dawson M.W."/>
            <person name="Muller H.G."/>
            <person name="Kugler K."/>
            <person name="Rivarola-Duarte L."/>
            <person name="Spannagl M."/>
            <person name="Mayer K.F.X."/>
            <person name="Lu F.H."/>
            <person name="Bevan M.W."/>
            <person name="Leroy P."/>
            <person name="Li P."/>
            <person name="You F.M."/>
            <person name="Sun Q."/>
            <person name="Liu Z."/>
            <person name="Lyons E."/>
            <person name="Wicker T."/>
            <person name="Salzberg S.L."/>
            <person name="Devos K.M."/>
            <person name="Dvorak J."/>
        </authorList>
    </citation>
    <scope>NUCLEOTIDE SEQUENCE [LARGE SCALE GENOMIC DNA]</scope>
    <source>
        <strain evidence="1">cv. AL8/78</strain>
    </source>
</reference>
<name>A0A453ISB9_AEGTS</name>
<sequence length="54" mass="5944">MSDSLERRVCVLFPDFVCGCVRVGSGVACIRGRRIRHLPTLASCLNTQLFLSCS</sequence>
<organism evidence="1 2">
    <name type="scientific">Aegilops tauschii subsp. strangulata</name>
    <name type="common">Goatgrass</name>
    <dbReference type="NCBI Taxonomy" id="200361"/>
    <lineage>
        <taxon>Eukaryota</taxon>
        <taxon>Viridiplantae</taxon>
        <taxon>Streptophyta</taxon>
        <taxon>Embryophyta</taxon>
        <taxon>Tracheophyta</taxon>
        <taxon>Spermatophyta</taxon>
        <taxon>Magnoliopsida</taxon>
        <taxon>Liliopsida</taxon>
        <taxon>Poales</taxon>
        <taxon>Poaceae</taxon>
        <taxon>BOP clade</taxon>
        <taxon>Pooideae</taxon>
        <taxon>Triticodae</taxon>
        <taxon>Triticeae</taxon>
        <taxon>Triticinae</taxon>
        <taxon>Aegilops</taxon>
    </lineage>
</organism>
<reference evidence="2" key="1">
    <citation type="journal article" date="2014" name="Science">
        <title>Ancient hybridizations among the ancestral genomes of bread wheat.</title>
        <authorList>
            <consortium name="International Wheat Genome Sequencing Consortium,"/>
            <person name="Marcussen T."/>
            <person name="Sandve S.R."/>
            <person name="Heier L."/>
            <person name="Spannagl M."/>
            <person name="Pfeifer M."/>
            <person name="Jakobsen K.S."/>
            <person name="Wulff B.B."/>
            <person name="Steuernagel B."/>
            <person name="Mayer K.F."/>
            <person name="Olsen O.A."/>
        </authorList>
    </citation>
    <scope>NUCLEOTIDE SEQUENCE [LARGE SCALE GENOMIC DNA]</scope>
    <source>
        <strain evidence="2">cv. AL8/78</strain>
    </source>
</reference>